<dbReference type="EMBL" id="KZ293659">
    <property type="protein sequence ID" value="PBK92143.1"/>
    <property type="molecule type" value="Genomic_DNA"/>
</dbReference>
<gene>
    <name evidence="2" type="ORF">ARMGADRAFT_967475</name>
</gene>
<feature type="transmembrane region" description="Helical" evidence="1">
    <location>
        <begin position="143"/>
        <end position="162"/>
    </location>
</feature>
<organism evidence="2 3">
    <name type="scientific">Armillaria gallica</name>
    <name type="common">Bulbous honey fungus</name>
    <name type="synonym">Armillaria bulbosa</name>
    <dbReference type="NCBI Taxonomy" id="47427"/>
    <lineage>
        <taxon>Eukaryota</taxon>
        <taxon>Fungi</taxon>
        <taxon>Dikarya</taxon>
        <taxon>Basidiomycota</taxon>
        <taxon>Agaricomycotina</taxon>
        <taxon>Agaricomycetes</taxon>
        <taxon>Agaricomycetidae</taxon>
        <taxon>Agaricales</taxon>
        <taxon>Marasmiineae</taxon>
        <taxon>Physalacriaceae</taxon>
        <taxon>Armillaria</taxon>
    </lineage>
</organism>
<keyword evidence="1" id="KW-0472">Membrane</keyword>
<protein>
    <submittedName>
        <fullName evidence="2">Uncharacterized protein</fullName>
    </submittedName>
</protein>
<feature type="transmembrane region" description="Helical" evidence="1">
    <location>
        <begin position="112"/>
        <end position="137"/>
    </location>
</feature>
<dbReference type="OrthoDB" id="2930658at2759"/>
<feature type="transmembrane region" description="Helical" evidence="1">
    <location>
        <begin position="247"/>
        <end position="266"/>
    </location>
</feature>
<name>A0A2H3DV44_ARMGA</name>
<evidence type="ECO:0000313" key="2">
    <source>
        <dbReference type="EMBL" id="PBK92143.1"/>
    </source>
</evidence>
<keyword evidence="1" id="KW-0812">Transmembrane</keyword>
<feature type="transmembrane region" description="Helical" evidence="1">
    <location>
        <begin position="6"/>
        <end position="24"/>
    </location>
</feature>
<reference evidence="3" key="1">
    <citation type="journal article" date="2017" name="Nat. Ecol. Evol.">
        <title>Genome expansion and lineage-specific genetic innovations in the forest pathogenic fungi Armillaria.</title>
        <authorList>
            <person name="Sipos G."/>
            <person name="Prasanna A.N."/>
            <person name="Walter M.C."/>
            <person name="O'Connor E."/>
            <person name="Balint B."/>
            <person name="Krizsan K."/>
            <person name="Kiss B."/>
            <person name="Hess J."/>
            <person name="Varga T."/>
            <person name="Slot J."/>
            <person name="Riley R."/>
            <person name="Boka B."/>
            <person name="Rigling D."/>
            <person name="Barry K."/>
            <person name="Lee J."/>
            <person name="Mihaltcheva S."/>
            <person name="LaButti K."/>
            <person name="Lipzen A."/>
            <person name="Waldron R."/>
            <person name="Moloney N.M."/>
            <person name="Sperisen C."/>
            <person name="Kredics L."/>
            <person name="Vagvoelgyi C."/>
            <person name="Patrignani A."/>
            <person name="Fitzpatrick D."/>
            <person name="Nagy I."/>
            <person name="Doyle S."/>
            <person name="Anderson J.B."/>
            <person name="Grigoriev I.V."/>
            <person name="Gueldener U."/>
            <person name="Muensterkoetter M."/>
            <person name="Nagy L.G."/>
        </authorList>
    </citation>
    <scope>NUCLEOTIDE SEQUENCE [LARGE SCALE GENOMIC DNA]</scope>
    <source>
        <strain evidence="3">Ar21-2</strain>
    </source>
</reference>
<keyword evidence="1" id="KW-1133">Transmembrane helix</keyword>
<evidence type="ECO:0000313" key="3">
    <source>
        <dbReference type="Proteomes" id="UP000217790"/>
    </source>
</evidence>
<dbReference type="Proteomes" id="UP000217790">
    <property type="component" value="Unassembled WGS sequence"/>
</dbReference>
<dbReference type="InParanoid" id="A0A2H3DV44"/>
<dbReference type="AlphaFoldDB" id="A0A2H3DV44"/>
<feature type="transmembrane region" description="Helical" evidence="1">
    <location>
        <begin position="222"/>
        <end position="241"/>
    </location>
</feature>
<sequence length="325" mass="35334">MYGSNLTFNPAGLVALVGLSLFTISGPSTGPLSYIDALFLALRIYNQQELNIDEYPMAAAMRTGSTCRIENSATVSYLQTIGRTAHLVTARVFPNPSHNPSLSPLNRHLQSLFVADVPATLLYLLGPALTVTTAVFLSYIQDWWGLGVLVTLALSRLINVVVARRIWISNQRSSLGKKSGVDGALFILCSRDRWILLRGAEDDLQTLIADQGSRDKSMMERFAVSFAVLSVYVAVVLSFLASTMGSILIACLLLCSSAILGLCNTLTPCLRLPDCSVCVQGLPKKYNQRSEMAKELIEASGRDDWAIGLGLVTPENSTVEKERTI</sequence>
<dbReference type="OMA" id="MRTGSTC"/>
<dbReference type="STRING" id="47427.A0A2H3DV44"/>
<keyword evidence="3" id="KW-1185">Reference proteome</keyword>
<proteinExistence type="predicted"/>
<accession>A0A2H3DV44</accession>
<evidence type="ECO:0000256" key="1">
    <source>
        <dbReference type="SAM" id="Phobius"/>
    </source>
</evidence>